<protein>
    <submittedName>
        <fullName evidence="1">Uncharacterized protein</fullName>
    </submittedName>
</protein>
<name>E6J1D3_STRAP</name>
<dbReference type="EMBL" id="AECT01000018">
    <property type="protein sequence ID" value="EFU22332.1"/>
    <property type="molecule type" value="Genomic_DNA"/>
</dbReference>
<gene>
    <name evidence="1" type="ORF">HMPREF0813_01058</name>
</gene>
<organism evidence="1 2">
    <name type="scientific">Streptococcus anginosus F0211</name>
    <dbReference type="NCBI Taxonomy" id="706437"/>
    <lineage>
        <taxon>Bacteria</taxon>
        <taxon>Bacillati</taxon>
        <taxon>Bacillota</taxon>
        <taxon>Bacilli</taxon>
        <taxon>Lactobacillales</taxon>
        <taxon>Streptococcaceae</taxon>
        <taxon>Streptococcus</taxon>
        <taxon>Streptococcus anginosus group</taxon>
    </lineage>
</organism>
<evidence type="ECO:0000313" key="1">
    <source>
        <dbReference type="EMBL" id="EFU22332.1"/>
    </source>
</evidence>
<sequence length="82" mass="9143">MILCQFQQSSGLLKVADKGNAVPVKNCLGDCERLQIKKAKLFSYVTPVLLMQTRFALSATSNSFPKSLTDSLSRLILIFIEY</sequence>
<dbReference type="Proteomes" id="UP000002973">
    <property type="component" value="Unassembled WGS sequence"/>
</dbReference>
<comment type="caution">
    <text evidence="1">The sequence shown here is derived from an EMBL/GenBank/DDBJ whole genome shotgun (WGS) entry which is preliminary data.</text>
</comment>
<dbReference type="AlphaFoldDB" id="E6J1D3"/>
<accession>E6J1D3</accession>
<proteinExistence type="predicted"/>
<reference evidence="1 2" key="1">
    <citation type="submission" date="2010-11" db="EMBL/GenBank/DDBJ databases">
        <authorList>
            <person name="Weinstock G."/>
            <person name="Sodergren E."/>
            <person name="Clifton S."/>
            <person name="Fulton L."/>
            <person name="Fulton B."/>
            <person name="Courtney L."/>
            <person name="Fronick C."/>
            <person name="Harrison M."/>
            <person name="Strong C."/>
            <person name="Farmer C."/>
            <person name="Delahaunty K."/>
            <person name="Markovic C."/>
            <person name="Hall O."/>
            <person name="Minx P."/>
            <person name="Tomlinson C."/>
            <person name="Mitreva M."/>
            <person name="Hou S."/>
            <person name="Chen J."/>
            <person name="Wollam A."/>
            <person name="Pepin K.H."/>
            <person name="Johnson M."/>
            <person name="Bhonagiri V."/>
            <person name="Zhang X."/>
            <person name="Suruliraj S."/>
            <person name="Warren W."/>
            <person name="Chinwalla A."/>
            <person name="Mardis E.R."/>
            <person name="Wilson R.K."/>
        </authorList>
    </citation>
    <scope>NUCLEOTIDE SEQUENCE [LARGE SCALE GENOMIC DNA]</scope>
    <source>
        <strain evidence="1 2">F0211</strain>
    </source>
</reference>
<evidence type="ECO:0000313" key="2">
    <source>
        <dbReference type="Proteomes" id="UP000002973"/>
    </source>
</evidence>